<dbReference type="GO" id="GO:0016491">
    <property type="term" value="F:oxidoreductase activity"/>
    <property type="evidence" value="ECO:0007669"/>
    <property type="project" value="UniProtKB-KW"/>
</dbReference>
<name>A0A3B1A9U6_9ZZZZ</name>
<feature type="domain" description="Plastocyanin-like" evidence="4">
    <location>
        <begin position="85"/>
        <end position="188"/>
    </location>
</feature>
<dbReference type="Pfam" id="PF07732">
    <property type="entry name" value="Cu-oxidase_3"/>
    <property type="match status" value="1"/>
</dbReference>
<dbReference type="InterPro" id="IPR011707">
    <property type="entry name" value="Cu-oxidase-like_N"/>
</dbReference>
<evidence type="ECO:0000259" key="3">
    <source>
        <dbReference type="Pfam" id="PF07731"/>
    </source>
</evidence>
<protein>
    <submittedName>
        <fullName evidence="5">Multicopper oxidase</fullName>
    </submittedName>
</protein>
<sequence length="335" mass="37751">MKKFILITLVAFLVIGNSYSGQLREYWVTAEMVEWNYAPTGKNLIMPDKGLGVWGNHLKYQKYRYIEYTDASYSKRVTQPQWIGILGPQFRAEQGDTLKIHFLNKADKPLSIHPHGMRYTKKYEGADMTGKGSAVKPGGNFTYIWQVDADAAPGPNDPSSIVWVYHSHVDSVTEIYDGLIGTIVITKKGMARSKTDPRPKDIDVAFTNMYMIFNENGRKKIGPVKTVNAEDNEEGNLKHAINGYIFGNLRGLIVKKGDRVRWHLIGMGTEVDIHTAHWHGKTVLSGGHRTDVVDLLPNSMKSADMVANNLGTWLYHCHVTDHITAGMVTRYTIRK</sequence>
<accession>A0A3B1A9U6</accession>
<evidence type="ECO:0000256" key="1">
    <source>
        <dbReference type="ARBA" id="ARBA00022723"/>
    </source>
</evidence>
<dbReference type="InterPro" id="IPR008972">
    <property type="entry name" value="Cupredoxin"/>
</dbReference>
<evidence type="ECO:0000313" key="5">
    <source>
        <dbReference type="EMBL" id="VAW95009.1"/>
    </source>
</evidence>
<keyword evidence="1" id="KW-0479">Metal-binding</keyword>
<dbReference type="PANTHER" id="PTHR11709:SF504">
    <property type="entry name" value="PLASTOCYANIN-LIKE DOMAIN-CONTAINING PROTEIN"/>
    <property type="match status" value="1"/>
</dbReference>
<dbReference type="GO" id="GO:0005507">
    <property type="term" value="F:copper ion binding"/>
    <property type="evidence" value="ECO:0007669"/>
    <property type="project" value="InterPro"/>
</dbReference>
<gene>
    <name evidence="5" type="ORF">MNBD_GAMMA23-1899</name>
</gene>
<proteinExistence type="predicted"/>
<dbReference type="PROSITE" id="PS00079">
    <property type="entry name" value="MULTICOPPER_OXIDASE1"/>
    <property type="match status" value="1"/>
</dbReference>
<evidence type="ECO:0000259" key="4">
    <source>
        <dbReference type="Pfam" id="PF07732"/>
    </source>
</evidence>
<dbReference type="Pfam" id="PF07731">
    <property type="entry name" value="Cu-oxidase_2"/>
    <property type="match status" value="1"/>
</dbReference>
<dbReference type="InterPro" id="IPR011706">
    <property type="entry name" value="Cu-oxidase_C"/>
</dbReference>
<dbReference type="Gene3D" id="2.60.40.420">
    <property type="entry name" value="Cupredoxins - blue copper proteins"/>
    <property type="match status" value="1"/>
</dbReference>
<dbReference type="PANTHER" id="PTHR11709">
    <property type="entry name" value="MULTI-COPPER OXIDASE"/>
    <property type="match status" value="1"/>
</dbReference>
<dbReference type="GO" id="GO:0005886">
    <property type="term" value="C:plasma membrane"/>
    <property type="evidence" value="ECO:0007669"/>
    <property type="project" value="TreeGrafter"/>
</dbReference>
<dbReference type="InterPro" id="IPR045087">
    <property type="entry name" value="Cu-oxidase_fam"/>
</dbReference>
<dbReference type="InterPro" id="IPR002355">
    <property type="entry name" value="Cu_oxidase_Cu_BS"/>
</dbReference>
<feature type="domain" description="Plastocyanin-like" evidence="3">
    <location>
        <begin position="238"/>
        <end position="333"/>
    </location>
</feature>
<dbReference type="AlphaFoldDB" id="A0A3B1A9U6"/>
<organism evidence="5">
    <name type="scientific">hydrothermal vent metagenome</name>
    <dbReference type="NCBI Taxonomy" id="652676"/>
    <lineage>
        <taxon>unclassified sequences</taxon>
        <taxon>metagenomes</taxon>
        <taxon>ecological metagenomes</taxon>
    </lineage>
</organism>
<dbReference type="InterPro" id="IPR033138">
    <property type="entry name" value="Cu_oxidase_CS"/>
</dbReference>
<reference evidence="5" key="1">
    <citation type="submission" date="2018-06" db="EMBL/GenBank/DDBJ databases">
        <authorList>
            <person name="Zhirakovskaya E."/>
        </authorList>
    </citation>
    <scope>NUCLEOTIDE SEQUENCE</scope>
</reference>
<dbReference type="SUPFAM" id="SSF49503">
    <property type="entry name" value="Cupredoxins"/>
    <property type="match status" value="2"/>
</dbReference>
<evidence type="ECO:0000256" key="2">
    <source>
        <dbReference type="ARBA" id="ARBA00023002"/>
    </source>
</evidence>
<keyword evidence="2" id="KW-0560">Oxidoreductase</keyword>
<dbReference type="SMR" id="A0A3B1A9U6"/>
<dbReference type="GO" id="GO:0006826">
    <property type="term" value="P:iron ion transport"/>
    <property type="evidence" value="ECO:0007669"/>
    <property type="project" value="TreeGrafter"/>
</dbReference>
<dbReference type="PROSITE" id="PS00080">
    <property type="entry name" value="MULTICOPPER_OXIDASE2"/>
    <property type="match status" value="1"/>
</dbReference>
<dbReference type="EMBL" id="UOFT01000041">
    <property type="protein sequence ID" value="VAW95009.1"/>
    <property type="molecule type" value="Genomic_DNA"/>
</dbReference>